<dbReference type="InterPro" id="IPR036396">
    <property type="entry name" value="Cyt_P450_sf"/>
</dbReference>
<feature type="compositionally biased region" description="Basic and acidic residues" evidence="13">
    <location>
        <begin position="1"/>
        <end position="14"/>
    </location>
</feature>
<protein>
    <submittedName>
        <fullName evidence="15">Uncharacterized protein</fullName>
    </submittedName>
</protein>
<evidence type="ECO:0000256" key="4">
    <source>
        <dbReference type="ARBA" id="ARBA00010617"/>
    </source>
</evidence>
<keyword evidence="9" id="KW-0560">Oxidoreductase</keyword>
<keyword evidence="7" id="KW-0256">Endoplasmic reticulum</keyword>
<dbReference type="GO" id="GO:0020037">
    <property type="term" value="F:heme binding"/>
    <property type="evidence" value="ECO:0007669"/>
    <property type="project" value="InterPro"/>
</dbReference>
<evidence type="ECO:0000256" key="9">
    <source>
        <dbReference type="ARBA" id="ARBA00023002"/>
    </source>
</evidence>
<comment type="subcellular location">
    <subcellularLocation>
        <location evidence="3">Endoplasmic reticulum membrane</location>
    </subcellularLocation>
    <subcellularLocation>
        <location evidence="2">Microsome membrane</location>
    </subcellularLocation>
</comment>
<evidence type="ECO:0000256" key="8">
    <source>
        <dbReference type="ARBA" id="ARBA00022848"/>
    </source>
</evidence>
<dbReference type="InterPro" id="IPR050476">
    <property type="entry name" value="Insect_CytP450_Detox"/>
</dbReference>
<evidence type="ECO:0000256" key="3">
    <source>
        <dbReference type="ARBA" id="ARBA00004586"/>
    </source>
</evidence>
<proteinExistence type="inferred from homology"/>
<evidence type="ECO:0000256" key="6">
    <source>
        <dbReference type="ARBA" id="ARBA00022723"/>
    </source>
</evidence>
<keyword evidence="8" id="KW-0492">Microsome</keyword>
<accession>A0A7R9E846</accession>
<evidence type="ECO:0000256" key="5">
    <source>
        <dbReference type="ARBA" id="ARBA00022617"/>
    </source>
</evidence>
<evidence type="ECO:0000256" key="14">
    <source>
        <dbReference type="SAM" id="Phobius"/>
    </source>
</evidence>
<dbReference type="PANTHER" id="PTHR24292">
    <property type="entry name" value="CYTOCHROME P450"/>
    <property type="match status" value="1"/>
</dbReference>
<sequence>MDKLDAERKYHINEPEEGEDDQNIASPPPEPPPRTQHVVGHGRAGKRTNTHINLVLNWPDDDDDDGEVNVRIPIGSTVSAKGLVSRLKQFDESSNKTTLEGLNSHQVQTNKNPVPSKRKVIVRHSCSFDSKAGTARATVLSLPSSPAFLLTPSYVRMRITVKHHVAGNSGSKMAIITDLWVLDSVVIIIGAFVFVYVYFTAYVFTFWRRRRLPQFRPTFPFGNIKDVILQKTSMSQMFAEIYSQFKHQKVCGIYLMHRPALLVCDPDMINDVLVKDFTHFHD</sequence>
<dbReference type="Gene3D" id="1.10.630.10">
    <property type="entry name" value="Cytochrome P450"/>
    <property type="match status" value="1"/>
</dbReference>
<keyword evidence="12 14" id="KW-0472">Membrane</keyword>
<keyword evidence="14" id="KW-1133">Transmembrane helix</keyword>
<gene>
    <name evidence="15" type="ORF">TMSB3V08_LOCUS4675</name>
</gene>
<evidence type="ECO:0000256" key="12">
    <source>
        <dbReference type="ARBA" id="ARBA00023136"/>
    </source>
</evidence>
<evidence type="ECO:0000256" key="11">
    <source>
        <dbReference type="ARBA" id="ARBA00023033"/>
    </source>
</evidence>
<dbReference type="AlphaFoldDB" id="A0A7R9E846"/>
<comment type="similarity">
    <text evidence="4">Belongs to the cytochrome P450 family.</text>
</comment>
<keyword evidence="11" id="KW-0503">Monooxygenase</keyword>
<reference evidence="15" key="1">
    <citation type="submission" date="2020-11" db="EMBL/GenBank/DDBJ databases">
        <authorList>
            <person name="Tran Van P."/>
        </authorList>
    </citation>
    <scope>NUCLEOTIDE SEQUENCE</scope>
</reference>
<name>A0A7R9E846_9NEOP</name>
<dbReference type="GO" id="GO:0016705">
    <property type="term" value="F:oxidoreductase activity, acting on paired donors, with incorporation or reduction of molecular oxygen"/>
    <property type="evidence" value="ECO:0007669"/>
    <property type="project" value="InterPro"/>
</dbReference>
<dbReference type="EMBL" id="OB793563">
    <property type="protein sequence ID" value="CAD7427846.1"/>
    <property type="molecule type" value="Genomic_DNA"/>
</dbReference>
<feature type="region of interest" description="Disordered" evidence="13">
    <location>
        <begin position="1"/>
        <end position="48"/>
    </location>
</feature>
<dbReference type="GO" id="GO:0005506">
    <property type="term" value="F:iron ion binding"/>
    <property type="evidence" value="ECO:0007669"/>
    <property type="project" value="InterPro"/>
</dbReference>
<dbReference type="GO" id="GO:0004497">
    <property type="term" value="F:monooxygenase activity"/>
    <property type="evidence" value="ECO:0007669"/>
    <property type="project" value="UniProtKB-KW"/>
</dbReference>
<organism evidence="15">
    <name type="scientific">Timema monikensis</name>
    <dbReference type="NCBI Taxonomy" id="170555"/>
    <lineage>
        <taxon>Eukaryota</taxon>
        <taxon>Metazoa</taxon>
        <taxon>Ecdysozoa</taxon>
        <taxon>Arthropoda</taxon>
        <taxon>Hexapoda</taxon>
        <taxon>Insecta</taxon>
        <taxon>Pterygota</taxon>
        <taxon>Neoptera</taxon>
        <taxon>Polyneoptera</taxon>
        <taxon>Phasmatodea</taxon>
        <taxon>Timematodea</taxon>
        <taxon>Timematoidea</taxon>
        <taxon>Timematidae</taxon>
        <taxon>Timema</taxon>
    </lineage>
</organism>
<feature type="transmembrane region" description="Helical" evidence="14">
    <location>
        <begin position="179"/>
        <end position="207"/>
    </location>
</feature>
<evidence type="ECO:0000313" key="15">
    <source>
        <dbReference type="EMBL" id="CAD7427846.1"/>
    </source>
</evidence>
<keyword evidence="10" id="KW-0408">Iron</keyword>
<evidence type="ECO:0000256" key="13">
    <source>
        <dbReference type="SAM" id="MobiDB-lite"/>
    </source>
</evidence>
<dbReference type="PANTHER" id="PTHR24292:SF54">
    <property type="entry name" value="CYP9F3-RELATED"/>
    <property type="match status" value="1"/>
</dbReference>
<evidence type="ECO:0000256" key="1">
    <source>
        <dbReference type="ARBA" id="ARBA00001971"/>
    </source>
</evidence>
<keyword evidence="14" id="KW-0812">Transmembrane</keyword>
<dbReference type="SUPFAM" id="SSF48264">
    <property type="entry name" value="Cytochrome P450"/>
    <property type="match status" value="1"/>
</dbReference>
<evidence type="ECO:0000256" key="7">
    <source>
        <dbReference type="ARBA" id="ARBA00022824"/>
    </source>
</evidence>
<dbReference type="GO" id="GO:0005789">
    <property type="term" value="C:endoplasmic reticulum membrane"/>
    <property type="evidence" value="ECO:0007669"/>
    <property type="project" value="UniProtKB-SubCell"/>
</dbReference>
<evidence type="ECO:0000256" key="2">
    <source>
        <dbReference type="ARBA" id="ARBA00004524"/>
    </source>
</evidence>
<evidence type="ECO:0000256" key="10">
    <source>
        <dbReference type="ARBA" id="ARBA00023004"/>
    </source>
</evidence>
<keyword evidence="6" id="KW-0479">Metal-binding</keyword>
<comment type="cofactor">
    <cofactor evidence="1">
        <name>heme</name>
        <dbReference type="ChEBI" id="CHEBI:30413"/>
    </cofactor>
</comment>
<keyword evidence="5" id="KW-0349">Heme</keyword>